<dbReference type="Gene3D" id="1.10.357.10">
    <property type="entry name" value="Tetracycline Repressor, domain 2"/>
    <property type="match status" value="1"/>
</dbReference>
<evidence type="ECO:0000256" key="4">
    <source>
        <dbReference type="ARBA" id="ARBA00023163"/>
    </source>
</evidence>
<feature type="compositionally biased region" description="Basic and acidic residues" evidence="6">
    <location>
        <begin position="179"/>
        <end position="194"/>
    </location>
</feature>
<keyword evidence="2" id="KW-0805">Transcription regulation</keyword>
<dbReference type="InterPro" id="IPR001647">
    <property type="entry name" value="HTH_TetR"/>
</dbReference>
<name>A0ABU2K5I5_9ACTN</name>
<gene>
    <name evidence="8" type="ORF">RM425_06030</name>
</gene>
<keyword evidence="9" id="KW-1185">Reference proteome</keyword>
<evidence type="ECO:0000313" key="9">
    <source>
        <dbReference type="Proteomes" id="UP001183222"/>
    </source>
</evidence>
<dbReference type="InterPro" id="IPR050109">
    <property type="entry name" value="HTH-type_TetR-like_transc_reg"/>
</dbReference>
<protein>
    <submittedName>
        <fullName evidence="8">TetR/AcrR family transcriptional regulator</fullName>
    </submittedName>
</protein>
<sequence length="212" mass="22640">MCAAPAPPGSAHWWHEHGERLRRRRPHTDGLTLELVLAEALALVDAEGMDALTVRALATRLGTGSSTLYRHVASRDELLVLLVDAVLGEVRLPDPGLPGRARVEQLSGELRRVLRSHPHVVPALSGSPILGPNAMRASACGLDNLLAAGHPPDRARTAYLALLDYVLGSVAFDAATEPPGDRGEGRPAHERPGSDDVFAFGLRTFLDGLERG</sequence>
<dbReference type="SUPFAM" id="SSF46689">
    <property type="entry name" value="Homeodomain-like"/>
    <property type="match status" value="1"/>
</dbReference>
<evidence type="ECO:0000256" key="3">
    <source>
        <dbReference type="ARBA" id="ARBA00023125"/>
    </source>
</evidence>
<proteinExistence type="predicted"/>
<dbReference type="Pfam" id="PF00440">
    <property type="entry name" value="TetR_N"/>
    <property type="match status" value="1"/>
</dbReference>
<dbReference type="InterPro" id="IPR003012">
    <property type="entry name" value="Tet_transcr_reg_TetR"/>
</dbReference>
<dbReference type="InterPro" id="IPR004111">
    <property type="entry name" value="Repressor_TetR_C"/>
</dbReference>
<reference evidence="9" key="1">
    <citation type="submission" date="2023-07" db="EMBL/GenBank/DDBJ databases">
        <title>30 novel species of actinomycetes from the DSMZ collection.</title>
        <authorList>
            <person name="Nouioui I."/>
        </authorList>
    </citation>
    <scope>NUCLEOTIDE SEQUENCE [LARGE SCALE GENOMIC DNA]</scope>
    <source>
        <strain evidence="9">DSM 46792</strain>
    </source>
</reference>
<keyword evidence="3 5" id="KW-0238">DNA-binding</keyword>
<evidence type="ECO:0000256" key="1">
    <source>
        <dbReference type="ARBA" id="ARBA00022491"/>
    </source>
</evidence>
<feature type="DNA-binding region" description="H-T-H motif" evidence="5">
    <location>
        <begin position="53"/>
        <end position="72"/>
    </location>
</feature>
<dbReference type="PANTHER" id="PTHR30055">
    <property type="entry name" value="HTH-TYPE TRANSCRIPTIONAL REGULATOR RUTR"/>
    <property type="match status" value="1"/>
</dbReference>
<dbReference type="SUPFAM" id="SSF48498">
    <property type="entry name" value="Tetracyclin repressor-like, C-terminal domain"/>
    <property type="match status" value="1"/>
</dbReference>
<keyword evidence="4" id="KW-0804">Transcription</keyword>
<dbReference type="InterPro" id="IPR036271">
    <property type="entry name" value="Tet_transcr_reg_TetR-rel_C_sf"/>
</dbReference>
<comment type="caution">
    <text evidence="8">The sequence shown here is derived from an EMBL/GenBank/DDBJ whole genome shotgun (WGS) entry which is preliminary data.</text>
</comment>
<evidence type="ECO:0000313" key="8">
    <source>
        <dbReference type="EMBL" id="MDT0275457.1"/>
    </source>
</evidence>
<dbReference type="RefSeq" id="WP_311344279.1">
    <property type="nucleotide sequence ID" value="NZ_JAVREI010000002.1"/>
</dbReference>
<dbReference type="InterPro" id="IPR009057">
    <property type="entry name" value="Homeodomain-like_sf"/>
</dbReference>
<dbReference type="PRINTS" id="PR00400">
    <property type="entry name" value="TETREPRESSOR"/>
</dbReference>
<dbReference type="Proteomes" id="UP001183222">
    <property type="component" value="Unassembled WGS sequence"/>
</dbReference>
<evidence type="ECO:0000259" key="7">
    <source>
        <dbReference type="PROSITE" id="PS50977"/>
    </source>
</evidence>
<dbReference type="PROSITE" id="PS50977">
    <property type="entry name" value="HTH_TETR_2"/>
    <property type="match status" value="1"/>
</dbReference>
<keyword evidence="1" id="KW-0678">Repressor</keyword>
<feature type="domain" description="HTH tetR-type" evidence="7">
    <location>
        <begin position="30"/>
        <end position="90"/>
    </location>
</feature>
<dbReference type="PANTHER" id="PTHR30055:SF151">
    <property type="entry name" value="TRANSCRIPTIONAL REGULATORY PROTEIN"/>
    <property type="match status" value="1"/>
</dbReference>
<evidence type="ECO:0000256" key="2">
    <source>
        <dbReference type="ARBA" id="ARBA00023015"/>
    </source>
</evidence>
<dbReference type="EMBL" id="JAVREI010000002">
    <property type="protein sequence ID" value="MDT0275457.1"/>
    <property type="molecule type" value="Genomic_DNA"/>
</dbReference>
<feature type="region of interest" description="Disordered" evidence="6">
    <location>
        <begin position="176"/>
        <end position="195"/>
    </location>
</feature>
<organism evidence="8 9">
    <name type="scientific">Blastococcus goldschmidtiae</name>
    <dbReference type="NCBI Taxonomy" id="3075546"/>
    <lineage>
        <taxon>Bacteria</taxon>
        <taxon>Bacillati</taxon>
        <taxon>Actinomycetota</taxon>
        <taxon>Actinomycetes</taxon>
        <taxon>Geodermatophilales</taxon>
        <taxon>Geodermatophilaceae</taxon>
        <taxon>Blastococcus</taxon>
    </lineage>
</organism>
<evidence type="ECO:0000256" key="6">
    <source>
        <dbReference type="SAM" id="MobiDB-lite"/>
    </source>
</evidence>
<accession>A0ABU2K5I5</accession>
<evidence type="ECO:0000256" key="5">
    <source>
        <dbReference type="PROSITE-ProRule" id="PRU00335"/>
    </source>
</evidence>
<dbReference type="Pfam" id="PF02909">
    <property type="entry name" value="TetR_C_1"/>
    <property type="match status" value="1"/>
</dbReference>